<dbReference type="PANTHER" id="PTHR42923:SF43">
    <property type="entry name" value="AMINE OXIDASE"/>
    <property type="match status" value="1"/>
</dbReference>
<evidence type="ECO:0000313" key="2">
    <source>
        <dbReference type="EMBL" id="CAA9244385.1"/>
    </source>
</evidence>
<dbReference type="InterPro" id="IPR050464">
    <property type="entry name" value="Zeta_carotene_desat/Oxidored"/>
</dbReference>
<dbReference type="InterPro" id="IPR036188">
    <property type="entry name" value="FAD/NAD-bd_sf"/>
</dbReference>
<proteinExistence type="predicted"/>
<reference evidence="2" key="1">
    <citation type="submission" date="2020-02" db="EMBL/GenBank/DDBJ databases">
        <authorList>
            <person name="Meier V. D."/>
        </authorList>
    </citation>
    <scope>NUCLEOTIDE SEQUENCE</scope>
    <source>
        <strain evidence="2">AVDCRST_MAG41</strain>
    </source>
</reference>
<gene>
    <name evidence="2" type="ORF">AVDCRST_MAG41-1612</name>
</gene>
<dbReference type="GO" id="GO:0016491">
    <property type="term" value="F:oxidoreductase activity"/>
    <property type="evidence" value="ECO:0007669"/>
    <property type="project" value="InterPro"/>
</dbReference>
<accession>A0A6J4I8S3</accession>
<dbReference type="Pfam" id="PF01593">
    <property type="entry name" value="Amino_oxidase"/>
    <property type="match status" value="1"/>
</dbReference>
<dbReference type="PRINTS" id="PR00368">
    <property type="entry name" value="FADPNR"/>
</dbReference>
<dbReference type="SUPFAM" id="SSF51905">
    <property type="entry name" value="FAD/NAD(P)-binding domain"/>
    <property type="match status" value="1"/>
</dbReference>
<name>A0A6J4I8S3_9ACTN</name>
<feature type="domain" description="Amine oxidase" evidence="1">
    <location>
        <begin position="41"/>
        <end position="478"/>
    </location>
</feature>
<dbReference type="AlphaFoldDB" id="A0A6J4I8S3"/>
<evidence type="ECO:0000259" key="1">
    <source>
        <dbReference type="Pfam" id="PF01593"/>
    </source>
</evidence>
<dbReference type="InterPro" id="IPR002937">
    <property type="entry name" value="Amino_oxidase"/>
</dbReference>
<protein>
    <recommendedName>
        <fullName evidence="1">Amine oxidase domain-containing protein</fullName>
    </recommendedName>
</protein>
<dbReference type="PANTHER" id="PTHR42923">
    <property type="entry name" value="PROTOPORPHYRINOGEN OXIDASE"/>
    <property type="match status" value="1"/>
</dbReference>
<dbReference type="EMBL" id="CADCTP010000148">
    <property type="protein sequence ID" value="CAA9244385.1"/>
    <property type="molecule type" value="Genomic_DNA"/>
</dbReference>
<dbReference type="Gene3D" id="3.50.50.60">
    <property type="entry name" value="FAD/NAD(P)-binding domain"/>
    <property type="match status" value="1"/>
</dbReference>
<sequence length="499" mass="53631">MLDDALRGLLGVRPRPVLTPRADRPRRVPPGTSAVVVGGGIAGVSAALVLAERGVRVTLLEAAGQLGGRLGAWPRTLPDGTVAQVEHGFHGFFRQYYTWRQILRRIDPELGFLRPLPGYPVISRQWPAEDFASLPGVPPLNLMALVATSPSLRLRDLRTIDRVAATTLLEFDREATYRDLDGVTAKDFLDRLAMPDRARAVLFEVFGHSFFNREEDYSAAELVANFHFYFLGNPEGLGMDVTADDHGSCIWSPLGALLTRLGASVSTGTPVDSIEPGPEGWRVRAGAVAADARHVILALDPAALRRLGGLPSPLAEQVATLTVSAPYAVARFWTDRPVRAERPVFSGVSREATLDSISLYSRLEDGARRWAGRTGGEVIELHAYAAPDGIGADEAADRMWAELGALWPEVRGLRVLDRETRVGSDAPGFPPGSDATRPGVRTGVPGLLLAGDWVRLPWASALMERAATTGVLAAGDVLTAAGARAEPVTAIRPRGLLVR</sequence>
<organism evidence="2">
    <name type="scientific">uncultured Mycobacteriales bacterium</name>
    <dbReference type="NCBI Taxonomy" id="581187"/>
    <lineage>
        <taxon>Bacteria</taxon>
        <taxon>Bacillati</taxon>
        <taxon>Actinomycetota</taxon>
        <taxon>Actinomycetes</taxon>
        <taxon>Mycobacteriales</taxon>
        <taxon>environmental samples</taxon>
    </lineage>
</organism>